<dbReference type="AlphaFoldDB" id="A0A6J2TRM4"/>
<feature type="transmembrane region" description="Helical" evidence="1">
    <location>
        <begin position="138"/>
        <end position="162"/>
    </location>
</feature>
<dbReference type="Proteomes" id="UP000504634">
    <property type="component" value="Unplaced"/>
</dbReference>
<dbReference type="OrthoDB" id="7854524at2759"/>
<keyword evidence="1" id="KW-1133">Transmembrane helix</keyword>
<sequence length="168" mass="19510">MNDQVLPVVNAYLYPGGEPPNAPHNNLDERIQNINILDRHPERGLIRAVVPEMEIWRRLDRPDRPRAPNVLDGVGDGIHNIIFERAHLAPSLVIIRERPEEPPLWRHIERLLPMIAIISSTVFRRVMTFFSIDIHDTFFLGLSYNANFMIFQCILAFTSYWLKGMWGS</sequence>
<dbReference type="RefSeq" id="XP_030377758.1">
    <property type="nucleotide sequence ID" value="XM_030521898.1"/>
</dbReference>
<keyword evidence="1" id="KW-0472">Membrane</keyword>
<keyword evidence="1" id="KW-0812">Transmembrane</keyword>
<name>A0A6J2TRM4_DROLE</name>
<proteinExistence type="predicted"/>
<protein>
    <submittedName>
        <fullName evidence="3">Uncharacterized protein LOC115626510</fullName>
    </submittedName>
</protein>
<accession>A0A6J2TRM4</accession>
<evidence type="ECO:0000313" key="2">
    <source>
        <dbReference type="Proteomes" id="UP000504634"/>
    </source>
</evidence>
<organism evidence="2 3">
    <name type="scientific">Drosophila lebanonensis</name>
    <name type="common">Fruit fly</name>
    <name type="synonym">Scaptodrosophila lebanonensis</name>
    <dbReference type="NCBI Taxonomy" id="7225"/>
    <lineage>
        <taxon>Eukaryota</taxon>
        <taxon>Metazoa</taxon>
        <taxon>Ecdysozoa</taxon>
        <taxon>Arthropoda</taxon>
        <taxon>Hexapoda</taxon>
        <taxon>Insecta</taxon>
        <taxon>Pterygota</taxon>
        <taxon>Neoptera</taxon>
        <taxon>Endopterygota</taxon>
        <taxon>Diptera</taxon>
        <taxon>Brachycera</taxon>
        <taxon>Muscomorpha</taxon>
        <taxon>Ephydroidea</taxon>
        <taxon>Drosophilidae</taxon>
        <taxon>Scaptodrosophila</taxon>
    </lineage>
</organism>
<evidence type="ECO:0000256" key="1">
    <source>
        <dbReference type="SAM" id="Phobius"/>
    </source>
</evidence>
<evidence type="ECO:0000313" key="3">
    <source>
        <dbReference type="RefSeq" id="XP_030377758.1"/>
    </source>
</evidence>
<dbReference type="GeneID" id="115626510"/>
<reference evidence="3" key="1">
    <citation type="submission" date="2025-08" db="UniProtKB">
        <authorList>
            <consortium name="RefSeq"/>
        </authorList>
    </citation>
    <scope>IDENTIFICATION</scope>
    <source>
        <strain evidence="3">11010-0011.00</strain>
        <tissue evidence="3">Whole body</tissue>
    </source>
</reference>
<gene>
    <name evidence="3" type="primary">LOC115626510</name>
</gene>
<keyword evidence="2" id="KW-1185">Reference proteome</keyword>